<dbReference type="AlphaFoldDB" id="A0A1F7RYY3"/>
<evidence type="ECO:0000256" key="1">
    <source>
        <dbReference type="SAM" id="SignalP"/>
    </source>
</evidence>
<feature type="signal peptide" evidence="1">
    <location>
        <begin position="1"/>
        <end position="23"/>
    </location>
</feature>
<feature type="chain" id="PRO_5009532318" evidence="1">
    <location>
        <begin position="24"/>
        <end position="98"/>
    </location>
</feature>
<accession>A0A1F7RYY3</accession>
<organism evidence="2 3">
    <name type="scientific">Candidatus Schekmanbacteria bacterium RBG_16_38_10</name>
    <dbReference type="NCBI Taxonomy" id="1817879"/>
    <lineage>
        <taxon>Bacteria</taxon>
        <taxon>Candidatus Schekmaniibacteriota</taxon>
    </lineage>
</organism>
<comment type="caution">
    <text evidence="2">The sequence shown here is derived from an EMBL/GenBank/DDBJ whole genome shotgun (WGS) entry which is preliminary data.</text>
</comment>
<protein>
    <submittedName>
        <fullName evidence="2">Uncharacterized protein</fullName>
    </submittedName>
</protein>
<evidence type="ECO:0000313" key="3">
    <source>
        <dbReference type="Proteomes" id="UP000178797"/>
    </source>
</evidence>
<evidence type="ECO:0000313" key="2">
    <source>
        <dbReference type="EMBL" id="OGL46268.1"/>
    </source>
</evidence>
<proteinExistence type="predicted"/>
<reference evidence="2 3" key="1">
    <citation type="journal article" date="2016" name="Nat. Commun.">
        <title>Thousands of microbial genomes shed light on interconnected biogeochemical processes in an aquifer system.</title>
        <authorList>
            <person name="Anantharaman K."/>
            <person name="Brown C.T."/>
            <person name="Hug L.A."/>
            <person name="Sharon I."/>
            <person name="Castelle C.J."/>
            <person name="Probst A.J."/>
            <person name="Thomas B.C."/>
            <person name="Singh A."/>
            <person name="Wilkins M.J."/>
            <person name="Karaoz U."/>
            <person name="Brodie E.L."/>
            <person name="Williams K.H."/>
            <person name="Hubbard S.S."/>
            <person name="Banfield J.F."/>
        </authorList>
    </citation>
    <scope>NUCLEOTIDE SEQUENCE [LARGE SCALE GENOMIC DNA]</scope>
</reference>
<sequence>MKKMLCIMFSVALLLMWHSINIAAEDWQEGIITNKSGNIITVNKKTYNIDANTIIKDNLDNELSSDALGQESCCNNIKFLATDSYIKEIIVDTDKAVK</sequence>
<dbReference type="Proteomes" id="UP000178797">
    <property type="component" value="Unassembled WGS sequence"/>
</dbReference>
<dbReference type="EMBL" id="MGDE01000097">
    <property type="protein sequence ID" value="OGL46268.1"/>
    <property type="molecule type" value="Genomic_DNA"/>
</dbReference>
<name>A0A1F7RYY3_9BACT</name>
<keyword evidence="1" id="KW-0732">Signal</keyword>
<gene>
    <name evidence="2" type="ORF">A2W05_11170</name>
</gene>